<sequence length="976" mass="103002">MDSPRIHRRAYGRIAVAGVTTLAAASALGFTATTATAAGPGLANAPRHAQPSDPLVTEHHDADRRHGTAKPTARQRSAAAAAPTDVRWNALGTPASVGPAKALASGLSGSPTERARDYLADNDDLFGLSAAEVESLEKVLVKRIGEGTVVTLRQRFGDLPAGHDGLVSVLLHDDKVVRVTSSLARDTSAPAAATLSKSEAVAKALADVSMAAGEAGEPAVREVAVPTVDGPRAAYEVVFSSTEGAEPEAYTSFVDARSGEVLIRTDDVDHDSDNPTWSVFPATPPADGQDTRVQWCATPIDGCARAVSEAAGGNPWDLDLLTGETTNTTAGNSADNVIRWTDASSDKRPAPATDRNYHYAFTDQWAKSKCDPAVFESEQRNDADAAVSNLFAMHNRMHDFSYHLGFTEDAWNMQRVNLSGATGAGDPEIGRAQSGAISGSRNNANQGTGRDGVPPTTNMYLWQPIAGGAYPPCVDGDYDMTVIGHEYTHAITNRMIAGPDAGVGGPQGGAMGESWGDLIAGEYLFESGYRAPGVSPWVTGAYVTGNEENGIRSYAFDRSPLNYSDVGYDLVGPQVHADGEIWSATQLRVRKAFVKRYGEGSKALNEQCAAGEVDATECPGGRRWVQLMFDSFLLQATSQPSFVDMRDNMLAADLVRFGGRNQDILWNAFAESGLGRDATSTSGADTDPVPSFASAYAKNATVRLRPVGTVTGPVKLYVGDYEARSTPVADTDPATELGDTFSIVPGTSFRFVAVGAGAGAHRFTKAFPAGSSSELKLNMPRNLAASAAGASARGDGINLDKLIDETEGTNWASRDGVRGKQVTVDLAGTDPQTVKQVNVSALLRPAITGDVDDGTQNRFSALRSFAILTCDDTVSDCASGEGFQEAYRSPADAFPAGRFRPTSPKLNMRSFAIPPTKATHVRIEVVDSQCTGNPLYAGEQDNDPNAATDCGENSAFADFVRISELQVFNAVPNLTP</sequence>
<dbReference type="InterPro" id="IPR001842">
    <property type="entry name" value="Peptidase_M36"/>
</dbReference>
<dbReference type="RefSeq" id="WP_165112235.1">
    <property type="nucleotide sequence ID" value="NZ_JAALAA010000015.1"/>
</dbReference>
<evidence type="ECO:0000256" key="7">
    <source>
        <dbReference type="ARBA" id="ARBA00022801"/>
    </source>
</evidence>
<dbReference type="PANTHER" id="PTHR33478">
    <property type="entry name" value="EXTRACELLULAR METALLOPROTEINASE MEP"/>
    <property type="match status" value="1"/>
</dbReference>
<dbReference type="PANTHER" id="PTHR33478:SF1">
    <property type="entry name" value="EXTRACELLULAR METALLOPROTEINASE MEP"/>
    <property type="match status" value="1"/>
</dbReference>
<reference evidence="14 15" key="1">
    <citation type="submission" date="2020-02" db="EMBL/GenBank/DDBJ databases">
        <title>Whole-genome analyses of novel actinobacteria.</title>
        <authorList>
            <person name="Sahin N."/>
        </authorList>
    </citation>
    <scope>NUCLEOTIDE SEQUENCE [LARGE SCALE GENOMIC DNA]</scope>
    <source>
        <strain evidence="14 15">KC13</strain>
    </source>
</reference>
<evidence type="ECO:0000256" key="1">
    <source>
        <dbReference type="ARBA" id="ARBA00001947"/>
    </source>
</evidence>
<dbReference type="Pfam" id="PF03413">
    <property type="entry name" value="PepSY"/>
    <property type="match status" value="1"/>
</dbReference>
<keyword evidence="15" id="KW-1185">Reference proteome</keyword>
<dbReference type="Gene3D" id="3.10.170.10">
    <property type="match status" value="1"/>
</dbReference>
<evidence type="ECO:0000256" key="12">
    <source>
        <dbReference type="SAM" id="SignalP"/>
    </source>
</evidence>
<comment type="caution">
    <text evidence="14">The sequence shown here is derived from an EMBL/GenBank/DDBJ whole genome shotgun (WGS) entry which is preliminary data.</text>
</comment>
<keyword evidence="10" id="KW-0865">Zymogen</keyword>
<evidence type="ECO:0000256" key="3">
    <source>
        <dbReference type="ARBA" id="ARBA00006006"/>
    </source>
</evidence>
<dbReference type="SUPFAM" id="SSF55486">
    <property type="entry name" value="Metalloproteases ('zincins'), catalytic domain"/>
    <property type="match status" value="1"/>
</dbReference>
<dbReference type="AlphaFoldDB" id="A0A6M1R2R6"/>
<keyword evidence="7" id="KW-0378">Hydrolase</keyword>
<dbReference type="Proteomes" id="UP000483261">
    <property type="component" value="Unassembled WGS sequence"/>
</dbReference>
<evidence type="ECO:0000313" key="15">
    <source>
        <dbReference type="Proteomes" id="UP000483261"/>
    </source>
</evidence>
<evidence type="ECO:0000313" key="14">
    <source>
        <dbReference type="EMBL" id="NGN94514.1"/>
    </source>
</evidence>
<keyword evidence="6" id="KW-0479">Metal-binding</keyword>
<evidence type="ECO:0000256" key="9">
    <source>
        <dbReference type="ARBA" id="ARBA00023049"/>
    </source>
</evidence>
<protein>
    <submittedName>
        <fullName evidence="14">Peptidase M36</fullName>
    </submittedName>
</protein>
<feature type="signal peptide" evidence="12">
    <location>
        <begin position="1"/>
        <end position="37"/>
    </location>
</feature>
<feature type="region of interest" description="Disordered" evidence="11">
    <location>
        <begin position="41"/>
        <end position="85"/>
    </location>
</feature>
<gene>
    <name evidence="14" type="ORF">G5C66_17445</name>
</gene>
<evidence type="ECO:0000256" key="5">
    <source>
        <dbReference type="ARBA" id="ARBA00022670"/>
    </source>
</evidence>
<evidence type="ECO:0000259" key="13">
    <source>
        <dbReference type="Pfam" id="PF03413"/>
    </source>
</evidence>
<feature type="region of interest" description="Disordered" evidence="11">
    <location>
        <begin position="422"/>
        <end position="454"/>
    </location>
</feature>
<dbReference type="GO" id="GO:0005615">
    <property type="term" value="C:extracellular space"/>
    <property type="evidence" value="ECO:0007669"/>
    <property type="project" value="InterPro"/>
</dbReference>
<feature type="chain" id="PRO_5026655765" evidence="12">
    <location>
        <begin position="38"/>
        <end position="976"/>
    </location>
</feature>
<keyword evidence="8" id="KW-0862">Zinc</keyword>
<proteinExistence type="inferred from homology"/>
<comment type="similarity">
    <text evidence="3">Belongs to the peptidase M36 family.</text>
</comment>
<dbReference type="GO" id="GO:0008270">
    <property type="term" value="F:zinc ion binding"/>
    <property type="evidence" value="ECO:0007669"/>
    <property type="project" value="InterPro"/>
</dbReference>
<accession>A0A6M1R2R6</accession>
<feature type="compositionally biased region" description="Polar residues" evidence="11">
    <location>
        <begin position="435"/>
        <end position="448"/>
    </location>
</feature>
<evidence type="ECO:0000256" key="6">
    <source>
        <dbReference type="ARBA" id="ARBA00022723"/>
    </source>
</evidence>
<feature type="compositionally biased region" description="Basic and acidic residues" evidence="11">
    <location>
        <begin position="56"/>
        <end position="66"/>
    </location>
</feature>
<dbReference type="InterPro" id="IPR027268">
    <property type="entry name" value="Peptidase_M4/M1_CTD_sf"/>
</dbReference>
<evidence type="ECO:0000256" key="4">
    <source>
        <dbReference type="ARBA" id="ARBA00022525"/>
    </source>
</evidence>
<feature type="domain" description="PepSY" evidence="13">
    <location>
        <begin position="195"/>
        <end position="262"/>
    </location>
</feature>
<keyword evidence="12" id="KW-0732">Signal</keyword>
<feature type="region of interest" description="Disordered" evidence="11">
    <location>
        <begin position="267"/>
        <end position="290"/>
    </location>
</feature>
<dbReference type="Gene3D" id="1.10.390.10">
    <property type="entry name" value="Neutral Protease Domain 2"/>
    <property type="match status" value="1"/>
</dbReference>
<dbReference type="EMBL" id="JAALAA010000015">
    <property type="protein sequence ID" value="NGN94514.1"/>
    <property type="molecule type" value="Genomic_DNA"/>
</dbReference>
<dbReference type="InterPro" id="IPR025711">
    <property type="entry name" value="PepSY"/>
</dbReference>
<dbReference type="GO" id="GO:0004222">
    <property type="term" value="F:metalloendopeptidase activity"/>
    <property type="evidence" value="ECO:0007669"/>
    <property type="project" value="InterPro"/>
</dbReference>
<dbReference type="Pfam" id="PF02128">
    <property type="entry name" value="Peptidase_M36"/>
    <property type="match status" value="1"/>
</dbReference>
<evidence type="ECO:0000256" key="11">
    <source>
        <dbReference type="SAM" id="MobiDB-lite"/>
    </source>
</evidence>
<evidence type="ECO:0000256" key="8">
    <source>
        <dbReference type="ARBA" id="ARBA00022833"/>
    </source>
</evidence>
<keyword evidence="5" id="KW-0645">Protease</keyword>
<keyword evidence="9" id="KW-0482">Metalloprotease</keyword>
<dbReference type="InterPro" id="IPR050371">
    <property type="entry name" value="Fungal_virulence_M36"/>
</dbReference>
<name>A0A6M1R2R6_9ACTN</name>
<comment type="subcellular location">
    <subcellularLocation>
        <location evidence="2">Secreted</location>
    </subcellularLocation>
</comment>
<dbReference type="Gene3D" id="2.60.120.260">
    <property type="entry name" value="Galactose-binding domain-like"/>
    <property type="match status" value="1"/>
</dbReference>
<dbReference type="GO" id="GO:0006508">
    <property type="term" value="P:proteolysis"/>
    <property type="evidence" value="ECO:0007669"/>
    <property type="project" value="UniProtKB-KW"/>
</dbReference>
<evidence type="ECO:0000256" key="2">
    <source>
        <dbReference type="ARBA" id="ARBA00004613"/>
    </source>
</evidence>
<organism evidence="14 15">
    <name type="scientific">Nocardioides turkmenicus</name>
    <dbReference type="NCBI Taxonomy" id="2711220"/>
    <lineage>
        <taxon>Bacteria</taxon>
        <taxon>Bacillati</taxon>
        <taxon>Actinomycetota</taxon>
        <taxon>Actinomycetes</taxon>
        <taxon>Propionibacteriales</taxon>
        <taxon>Nocardioidaceae</taxon>
        <taxon>Nocardioides</taxon>
    </lineage>
</organism>
<evidence type="ECO:0000256" key="10">
    <source>
        <dbReference type="ARBA" id="ARBA00023145"/>
    </source>
</evidence>
<keyword evidence="4" id="KW-0964">Secreted</keyword>
<comment type="cofactor">
    <cofactor evidence="1">
        <name>Zn(2+)</name>
        <dbReference type="ChEBI" id="CHEBI:29105"/>
    </cofactor>
</comment>